<reference evidence="4 5" key="1">
    <citation type="submission" date="2019-05" db="EMBL/GenBank/DDBJ databases">
        <title>Emergence of the Ug99 lineage of the wheat stem rust pathogen through somatic hybridization.</title>
        <authorList>
            <person name="Li F."/>
            <person name="Upadhyaya N.M."/>
            <person name="Sperschneider J."/>
            <person name="Matny O."/>
            <person name="Nguyen-Phuc H."/>
            <person name="Mago R."/>
            <person name="Raley C."/>
            <person name="Miller M.E."/>
            <person name="Silverstein K.A.T."/>
            <person name="Henningsen E."/>
            <person name="Hirsch C.D."/>
            <person name="Visser B."/>
            <person name="Pretorius Z.A."/>
            <person name="Steffenson B.J."/>
            <person name="Schwessinger B."/>
            <person name="Dodds P.N."/>
            <person name="Figueroa M."/>
        </authorList>
    </citation>
    <scope>NUCLEOTIDE SEQUENCE [LARGE SCALE GENOMIC DNA]</scope>
    <source>
        <strain evidence="2">21-0</strain>
        <strain evidence="3 5">Ug99</strain>
    </source>
</reference>
<keyword evidence="4" id="KW-1185">Reference proteome</keyword>
<evidence type="ECO:0000256" key="1">
    <source>
        <dbReference type="SAM" id="MobiDB-lite"/>
    </source>
</evidence>
<name>A0A5B0S847_PUCGR</name>
<dbReference type="OrthoDB" id="2505309at2759"/>
<dbReference type="EMBL" id="VDEP01000069">
    <property type="protein sequence ID" value="KAA1134301.1"/>
    <property type="molecule type" value="Genomic_DNA"/>
</dbReference>
<dbReference type="EMBL" id="VSWC01000066">
    <property type="protein sequence ID" value="KAA1097351.1"/>
    <property type="molecule type" value="Genomic_DNA"/>
</dbReference>
<feature type="compositionally biased region" description="Basic and acidic residues" evidence="1">
    <location>
        <begin position="286"/>
        <end position="307"/>
    </location>
</feature>
<feature type="compositionally biased region" description="Polar residues" evidence="1">
    <location>
        <begin position="313"/>
        <end position="324"/>
    </location>
</feature>
<gene>
    <name evidence="2" type="ORF">PGT21_003701</name>
    <name evidence="3" type="ORF">PGTUg99_034884</name>
</gene>
<dbReference type="Proteomes" id="UP000324748">
    <property type="component" value="Unassembled WGS sequence"/>
</dbReference>
<feature type="region of interest" description="Disordered" evidence="1">
    <location>
        <begin position="286"/>
        <end position="324"/>
    </location>
</feature>
<evidence type="ECO:0000313" key="4">
    <source>
        <dbReference type="Proteomes" id="UP000324748"/>
    </source>
</evidence>
<evidence type="ECO:0000313" key="3">
    <source>
        <dbReference type="EMBL" id="KAA1134301.1"/>
    </source>
</evidence>
<proteinExistence type="predicted"/>
<evidence type="ECO:0000313" key="2">
    <source>
        <dbReference type="EMBL" id="KAA1097351.1"/>
    </source>
</evidence>
<accession>A0A5B0S847</accession>
<comment type="caution">
    <text evidence="3">The sequence shown here is derived from an EMBL/GenBank/DDBJ whole genome shotgun (WGS) entry which is preliminary data.</text>
</comment>
<feature type="region of interest" description="Disordered" evidence="1">
    <location>
        <begin position="1"/>
        <end position="67"/>
    </location>
</feature>
<organism evidence="3 5">
    <name type="scientific">Puccinia graminis f. sp. tritici</name>
    <dbReference type="NCBI Taxonomy" id="56615"/>
    <lineage>
        <taxon>Eukaryota</taxon>
        <taxon>Fungi</taxon>
        <taxon>Dikarya</taxon>
        <taxon>Basidiomycota</taxon>
        <taxon>Pucciniomycotina</taxon>
        <taxon>Pucciniomycetes</taxon>
        <taxon>Pucciniales</taxon>
        <taxon>Pucciniaceae</taxon>
        <taxon>Puccinia</taxon>
    </lineage>
</organism>
<sequence length="676" mass="75237">MLPRIDVPIGPTGGNRKQESLEKSARHRTKLPRSELYPSENLTGLTLRAPAPKQRSNLPSALASKPLSERVLRPISVNISTPISLSSPSKTVVRRFRSGSEGKIKSLQPDDDQASVSPQQPPSDSCKPSIPIRTDYSAEIPAAPTETSQLSSKNLQTLSNMLRSNQPPHAELSIPEDSERDSLKPGEEGISEKYFSLAPTLGSSQRSHGSAHGDFTCSEGSPPTEPLALRSTFFNVGIILPAPPCEVGRPDKAYVENAERSSESRLASMRLETMILKQRRVDFEPVESESKLGRSVEKDRPLAENHLGDSNLDHQSSTLPTRNSSTIGKVRCALLESERLLGIKWINNVDTTLTTNPHITPEVRYHASLLFSLYWGSRSPKVSKPDVVPISQAKTTRDLSAEREAKKKLKLIAATAMACLTLTIKWYFDFCKPLFTLQLMSFCKTTDFRTFRVTPEDLIIAERAILFSYPVAGGLWLDSPHAFLEELIHIIPSLRLLSNVPSYLFSEREKKDSKSSHSGLSESKKGQEPKNGVRWDWPKVVHHFERTLAKATMWQEVLAFEPSVLCVVALYIALDGVEAGYHEKNEDKILLSNPAFPINEASTHSDNKGLCLESRAFPKEREPVGIPSADLNDTEGPWIWRWVDINDTMDQVCRTTQVSGDDVESCLDWFCQSESF</sequence>
<dbReference type="Proteomes" id="UP000325313">
    <property type="component" value="Unassembled WGS sequence"/>
</dbReference>
<dbReference type="AlphaFoldDB" id="A0A5B0S847"/>
<evidence type="ECO:0000313" key="5">
    <source>
        <dbReference type="Proteomes" id="UP000325313"/>
    </source>
</evidence>
<protein>
    <submittedName>
        <fullName evidence="3">Uncharacterized protein</fullName>
    </submittedName>
</protein>
<feature type="region of interest" description="Disordered" evidence="1">
    <location>
        <begin position="165"/>
        <end position="186"/>
    </location>
</feature>
<feature type="region of interest" description="Disordered" evidence="1">
    <location>
        <begin position="200"/>
        <end position="223"/>
    </location>
</feature>
<feature type="region of interest" description="Disordered" evidence="1">
    <location>
        <begin position="101"/>
        <end position="131"/>
    </location>
</feature>